<gene>
    <name evidence="1" type="ORF">MILVUS5_LOCUS12659</name>
</gene>
<evidence type="ECO:0000313" key="1">
    <source>
        <dbReference type="EMBL" id="CAJ2643408.1"/>
    </source>
</evidence>
<evidence type="ECO:0000313" key="2">
    <source>
        <dbReference type="Proteomes" id="UP001177021"/>
    </source>
</evidence>
<sequence>MTGCLKLRGVHAEKVCIFDTASLPGNLTLVLLRFLLRNSPPPPTPSFNVPQRPYKPQPCIILPHPRIPGVYVAGDHDDDDDHESRFLYTRNLVPGVKSFDQDVVFSVQDEDGGTVEYREWDPFKSRLAAAILSGSQNIWIKPGSRVLVVRSRDDAQFGITISHISDIVGPQGMVYVVEESNGNSLLDMADENKRFNIVPIVYTSPTPWQYCMLINIVDVLFAALDRPIQVHAAYSNAMFFLKTGGHYMLYVQGNCIESTNRGDGVFSSLTEGQQVQFQRMERVTLEPFDRDHAYVSGVFRTLEIAKIDQSCLVSDEFWTSKKLHRSPEGRICLYEQLKNLPVYLLFESSCGYLVFRALDVYNVERNYVASEVYIKRFDEFFQLVACHAFLSDEEALKYLTADGNDRVPKELIDFLLKYLPPAMDGGEHCYSLALFNPFTADEIVCKAKIACSSLEFHNDYLWCADEY</sequence>
<protein>
    <submittedName>
        <fullName evidence="1">Uncharacterized protein</fullName>
    </submittedName>
</protein>
<name>A0ACB0JHG5_TRIPR</name>
<dbReference type="Proteomes" id="UP001177021">
    <property type="component" value="Unassembled WGS sequence"/>
</dbReference>
<comment type="caution">
    <text evidence="1">The sequence shown here is derived from an EMBL/GenBank/DDBJ whole genome shotgun (WGS) entry which is preliminary data.</text>
</comment>
<proteinExistence type="predicted"/>
<keyword evidence="2" id="KW-1185">Reference proteome</keyword>
<dbReference type="EMBL" id="CASHSV030000034">
    <property type="protein sequence ID" value="CAJ2643408.1"/>
    <property type="molecule type" value="Genomic_DNA"/>
</dbReference>
<reference evidence="1" key="1">
    <citation type="submission" date="2023-10" db="EMBL/GenBank/DDBJ databases">
        <authorList>
            <person name="Rodriguez Cubillos JULIANA M."/>
            <person name="De Vega J."/>
        </authorList>
    </citation>
    <scope>NUCLEOTIDE SEQUENCE</scope>
</reference>
<accession>A0ACB0JHG5</accession>
<organism evidence="1 2">
    <name type="scientific">Trifolium pratense</name>
    <name type="common">Red clover</name>
    <dbReference type="NCBI Taxonomy" id="57577"/>
    <lineage>
        <taxon>Eukaryota</taxon>
        <taxon>Viridiplantae</taxon>
        <taxon>Streptophyta</taxon>
        <taxon>Embryophyta</taxon>
        <taxon>Tracheophyta</taxon>
        <taxon>Spermatophyta</taxon>
        <taxon>Magnoliopsida</taxon>
        <taxon>eudicotyledons</taxon>
        <taxon>Gunneridae</taxon>
        <taxon>Pentapetalae</taxon>
        <taxon>rosids</taxon>
        <taxon>fabids</taxon>
        <taxon>Fabales</taxon>
        <taxon>Fabaceae</taxon>
        <taxon>Papilionoideae</taxon>
        <taxon>50 kb inversion clade</taxon>
        <taxon>NPAAA clade</taxon>
        <taxon>Hologalegina</taxon>
        <taxon>IRL clade</taxon>
        <taxon>Trifolieae</taxon>
        <taxon>Trifolium</taxon>
    </lineage>
</organism>